<name>A0A9P0GRS0_PHACE</name>
<proteinExistence type="predicted"/>
<keyword evidence="3" id="KW-0862">Zinc</keyword>
<evidence type="ECO:0000256" key="5">
    <source>
        <dbReference type="SAM" id="Coils"/>
    </source>
</evidence>
<evidence type="ECO:0000256" key="4">
    <source>
        <dbReference type="ARBA" id="ARBA00023054"/>
    </source>
</evidence>
<feature type="coiled-coil region" evidence="5">
    <location>
        <begin position="15"/>
        <end position="112"/>
    </location>
</feature>
<keyword evidence="4 5" id="KW-0175">Coiled coil</keyword>
<evidence type="ECO:0000259" key="6">
    <source>
        <dbReference type="Pfam" id="PF18112"/>
    </source>
</evidence>
<dbReference type="CDD" id="cd21965">
    <property type="entry name" value="Zn-C2H2_CALCOCO1_TAX1BP1_like"/>
    <property type="match status" value="1"/>
</dbReference>
<dbReference type="Proteomes" id="UP001153737">
    <property type="component" value="Chromosome 17"/>
</dbReference>
<organism evidence="7 8">
    <name type="scientific">Phaedon cochleariae</name>
    <name type="common">Mustard beetle</name>
    <dbReference type="NCBI Taxonomy" id="80249"/>
    <lineage>
        <taxon>Eukaryota</taxon>
        <taxon>Metazoa</taxon>
        <taxon>Ecdysozoa</taxon>
        <taxon>Arthropoda</taxon>
        <taxon>Hexapoda</taxon>
        <taxon>Insecta</taxon>
        <taxon>Pterygota</taxon>
        <taxon>Neoptera</taxon>
        <taxon>Endopterygota</taxon>
        <taxon>Coleoptera</taxon>
        <taxon>Polyphaga</taxon>
        <taxon>Cucujiformia</taxon>
        <taxon>Chrysomeloidea</taxon>
        <taxon>Chrysomelidae</taxon>
        <taxon>Chrysomelinae</taxon>
        <taxon>Chrysomelini</taxon>
        <taxon>Phaedon</taxon>
    </lineage>
</organism>
<dbReference type="Pfam" id="PF18112">
    <property type="entry name" value="Zn-C2H2_12"/>
    <property type="match status" value="1"/>
</dbReference>
<evidence type="ECO:0000313" key="7">
    <source>
        <dbReference type="EMBL" id="CAH1155158.1"/>
    </source>
</evidence>
<keyword evidence="8" id="KW-1185">Reference proteome</keyword>
<evidence type="ECO:0000256" key="3">
    <source>
        <dbReference type="ARBA" id="ARBA00022833"/>
    </source>
</evidence>
<evidence type="ECO:0000256" key="1">
    <source>
        <dbReference type="ARBA" id="ARBA00022723"/>
    </source>
</evidence>
<dbReference type="AlphaFoldDB" id="A0A9P0GRS0"/>
<protein>
    <recommendedName>
        <fullName evidence="6">UBZ1-type domain-containing protein</fullName>
    </recommendedName>
</protein>
<dbReference type="InterPro" id="IPR041641">
    <property type="entry name" value="CALCOCO1/2_Zn_UBZ1"/>
</dbReference>
<accession>A0A9P0GRS0</accession>
<dbReference type="OrthoDB" id="6105729at2759"/>
<gene>
    <name evidence="7" type="ORF">PHAECO_LOCUS5498</name>
</gene>
<feature type="domain" description="UBZ1-type" evidence="6">
    <location>
        <begin position="301"/>
        <end position="327"/>
    </location>
</feature>
<dbReference type="GO" id="GO:0008270">
    <property type="term" value="F:zinc ion binding"/>
    <property type="evidence" value="ECO:0007669"/>
    <property type="project" value="UniProtKB-KW"/>
</dbReference>
<reference evidence="7" key="2">
    <citation type="submission" date="2022-10" db="EMBL/GenBank/DDBJ databases">
        <authorList>
            <consortium name="ENA_rothamsted_submissions"/>
            <consortium name="culmorum"/>
            <person name="King R."/>
        </authorList>
    </citation>
    <scope>NUCLEOTIDE SEQUENCE</scope>
</reference>
<keyword evidence="1" id="KW-0479">Metal-binding</keyword>
<evidence type="ECO:0000313" key="8">
    <source>
        <dbReference type="Proteomes" id="UP001153737"/>
    </source>
</evidence>
<reference evidence="7" key="1">
    <citation type="submission" date="2022-01" db="EMBL/GenBank/DDBJ databases">
        <authorList>
            <person name="King R."/>
        </authorList>
    </citation>
    <scope>NUCLEOTIDE SEQUENCE</scope>
</reference>
<evidence type="ECO:0000256" key="2">
    <source>
        <dbReference type="ARBA" id="ARBA00022771"/>
    </source>
</evidence>
<dbReference type="EMBL" id="OU896723">
    <property type="protein sequence ID" value="CAH1155158.1"/>
    <property type="molecule type" value="Genomic_DNA"/>
</dbReference>
<dbReference type="Gene3D" id="6.20.250.40">
    <property type="match status" value="1"/>
</dbReference>
<feature type="coiled-coil region" evidence="5">
    <location>
        <begin position="213"/>
        <end position="240"/>
    </location>
</feature>
<keyword evidence="2" id="KW-0863">Zinc-finger</keyword>
<sequence length="337" mass="39072">MDESLGAQYAIQIAVHTLRDRCKNLQQRIATLEDENVALRSKCTQIEENEQHSLSEMDKLRVQIAETTEQHEQLQDRVRMVSSENQDLWGKLGKLIDINKNLRNQLNKINETVDQHITPTHTVLIRSKTFTQHEPQTKFPQKNLDINEKISLELENISLKLTDNFSKQKIELERMCSEIDEMQCDNGIITENFGFCFDDQLEEDVVDDLNVALEDLRLLKEQVLTQKEILEKNLRNMQTIQNNKALQSCKSCDMKRIHQCEKATSTVDIPKTGVDKCTEALLFGQDEKSSSKLKQSTEVEKICPICSRHFKKDTDFIEFQQHVENHFIVDSNSHEIS</sequence>